<keyword evidence="1" id="KW-0472">Membrane</keyword>
<dbReference type="Gene3D" id="2.130.10.10">
    <property type="entry name" value="YVTN repeat-like/Quinoprotein amine dehydrogenase"/>
    <property type="match status" value="1"/>
</dbReference>
<accession>A0A5C4LTU4</accession>
<name>A0A5C4LTU4_9PSEU</name>
<protein>
    <recommendedName>
        <fullName evidence="2">Pyrrolo-quinoline quinone repeat domain-containing protein</fullName>
    </recommendedName>
</protein>
<feature type="transmembrane region" description="Helical" evidence="1">
    <location>
        <begin position="90"/>
        <end position="111"/>
    </location>
</feature>
<dbReference type="Pfam" id="PF13360">
    <property type="entry name" value="PQQ_2"/>
    <property type="match status" value="1"/>
</dbReference>
<feature type="transmembrane region" description="Helical" evidence="1">
    <location>
        <begin position="117"/>
        <end position="137"/>
    </location>
</feature>
<keyword evidence="4" id="KW-1185">Reference proteome</keyword>
<evidence type="ECO:0000313" key="3">
    <source>
        <dbReference type="EMBL" id="TNC22225.1"/>
    </source>
</evidence>
<dbReference type="AlphaFoldDB" id="A0A5C4LTU4"/>
<dbReference type="RefSeq" id="WP_139099417.1">
    <property type="nucleotide sequence ID" value="NZ_VDFW01000028.1"/>
</dbReference>
<reference evidence="3 4" key="1">
    <citation type="submission" date="2019-06" db="EMBL/GenBank/DDBJ databases">
        <title>Amycolatopsis alkalitolerans sp. nov., isolated from Gastrodia elata Blume.</title>
        <authorList>
            <person name="Narsing Rao M.P."/>
            <person name="Li W.J."/>
        </authorList>
    </citation>
    <scope>NUCLEOTIDE SEQUENCE [LARGE SCALE GENOMIC DNA]</scope>
    <source>
        <strain evidence="3 4">SYSUP0005</strain>
    </source>
</reference>
<dbReference type="Proteomes" id="UP000305546">
    <property type="component" value="Unassembled WGS sequence"/>
</dbReference>
<sequence length="540" mass="55109">MSRSAVKKRPAKRQAVVLERRASGPVLALRGAVLVLVIALVVAPWLPWQEQKTGWALLSGKSFADLALAVVFGLAAVVAWLITLTRRSRWAGTTAVLITGIGAAAVLTAALSGGPGWPGLGLGLAVVALPALLILAIPVTLTCDRRVPKKITTSKAGAVLLAVVLAASAVGYGANWYTTRVLTSTTAAAAPAGVPEGPPGKALWTVSAGPDAGAVVLPGGLVALKHVEGTDVEVRDAATGAERWQYTRRGASLSDLVLSDDGSTLIAVYRVNDYVAVGLDPVTGAVRWHQSFSDTFLPLPGALVHLGDKQISAYDPDTGRPMWHLPLAQKFCGNTGSLAAAAGLLVALAPCVSVPPAKTGDVVAIDMSGRIRWTAPTQSQAQDSSSSQVTVVNRDAVVVSLASAMRALVVDPATGHVRWNADTNTETVQAVGDGVALTATNGRIALRNAVTGAPSSAQPPAELMPTGASVAAATINGARAYILLDGDHPRLAVVDTATGRALGSYALPGKVSSGTVQPTSTGTTVVTAQNGSSTLITAIR</sequence>
<keyword evidence="1" id="KW-1133">Transmembrane helix</keyword>
<feature type="transmembrane region" description="Helical" evidence="1">
    <location>
        <begin position="27"/>
        <end position="46"/>
    </location>
</feature>
<comment type="caution">
    <text evidence="3">The sequence shown here is derived from an EMBL/GenBank/DDBJ whole genome shotgun (WGS) entry which is preliminary data.</text>
</comment>
<gene>
    <name evidence="3" type="ORF">FG385_25955</name>
</gene>
<dbReference type="OrthoDB" id="3343890at2"/>
<evidence type="ECO:0000256" key="1">
    <source>
        <dbReference type="SAM" id="Phobius"/>
    </source>
</evidence>
<feature type="transmembrane region" description="Helical" evidence="1">
    <location>
        <begin position="158"/>
        <end position="177"/>
    </location>
</feature>
<organism evidence="3 4">
    <name type="scientific">Amycolatopsis alkalitolerans</name>
    <dbReference type="NCBI Taxonomy" id="2547244"/>
    <lineage>
        <taxon>Bacteria</taxon>
        <taxon>Bacillati</taxon>
        <taxon>Actinomycetota</taxon>
        <taxon>Actinomycetes</taxon>
        <taxon>Pseudonocardiales</taxon>
        <taxon>Pseudonocardiaceae</taxon>
        <taxon>Amycolatopsis</taxon>
    </lineage>
</organism>
<keyword evidence="1" id="KW-0812">Transmembrane</keyword>
<feature type="domain" description="Pyrrolo-quinoline quinone repeat" evidence="2">
    <location>
        <begin position="277"/>
        <end position="430"/>
    </location>
</feature>
<dbReference type="Gene3D" id="2.40.128.630">
    <property type="match status" value="1"/>
</dbReference>
<dbReference type="SUPFAM" id="SSF50998">
    <property type="entry name" value="Quinoprotein alcohol dehydrogenase-like"/>
    <property type="match status" value="1"/>
</dbReference>
<evidence type="ECO:0000259" key="2">
    <source>
        <dbReference type="Pfam" id="PF13360"/>
    </source>
</evidence>
<evidence type="ECO:0000313" key="4">
    <source>
        <dbReference type="Proteomes" id="UP000305546"/>
    </source>
</evidence>
<dbReference type="EMBL" id="VDFW01000028">
    <property type="protein sequence ID" value="TNC22225.1"/>
    <property type="molecule type" value="Genomic_DNA"/>
</dbReference>
<dbReference type="InterPro" id="IPR015943">
    <property type="entry name" value="WD40/YVTN_repeat-like_dom_sf"/>
</dbReference>
<feature type="transmembrane region" description="Helical" evidence="1">
    <location>
        <begin position="66"/>
        <end position="83"/>
    </location>
</feature>
<dbReference type="PANTHER" id="PTHR34512:SF30">
    <property type="entry name" value="OUTER MEMBRANE PROTEIN ASSEMBLY FACTOR BAMB"/>
    <property type="match status" value="1"/>
</dbReference>
<dbReference type="PANTHER" id="PTHR34512">
    <property type="entry name" value="CELL SURFACE PROTEIN"/>
    <property type="match status" value="1"/>
</dbReference>
<proteinExistence type="predicted"/>
<dbReference type="InterPro" id="IPR011047">
    <property type="entry name" value="Quinoprotein_ADH-like_sf"/>
</dbReference>
<dbReference type="InterPro" id="IPR002372">
    <property type="entry name" value="PQQ_rpt_dom"/>
</dbReference>